<dbReference type="EMBL" id="GBXM01044643">
    <property type="protein sequence ID" value="JAH63934.1"/>
    <property type="molecule type" value="Transcribed_RNA"/>
</dbReference>
<proteinExistence type="predicted"/>
<sequence length="15" mass="1776">MSLKRLLTIKPAHMH</sequence>
<name>A0A0E9UDJ2_ANGAN</name>
<accession>A0A0E9UDJ2</accession>
<reference evidence="1" key="2">
    <citation type="journal article" date="2015" name="Fish Shellfish Immunol.">
        <title>Early steps in the European eel (Anguilla anguilla)-Vibrio vulnificus interaction in the gills: Role of the RtxA13 toxin.</title>
        <authorList>
            <person name="Callol A."/>
            <person name="Pajuelo D."/>
            <person name="Ebbesson L."/>
            <person name="Teles M."/>
            <person name="MacKenzie S."/>
            <person name="Amaro C."/>
        </authorList>
    </citation>
    <scope>NUCLEOTIDE SEQUENCE</scope>
</reference>
<organism evidence="1">
    <name type="scientific">Anguilla anguilla</name>
    <name type="common">European freshwater eel</name>
    <name type="synonym">Muraena anguilla</name>
    <dbReference type="NCBI Taxonomy" id="7936"/>
    <lineage>
        <taxon>Eukaryota</taxon>
        <taxon>Metazoa</taxon>
        <taxon>Chordata</taxon>
        <taxon>Craniata</taxon>
        <taxon>Vertebrata</taxon>
        <taxon>Euteleostomi</taxon>
        <taxon>Actinopterygii</taxon>
        <taxon>Neopterygii</taxon>
        <taxon>Teleostei</taxon>
        <taxon>Anguilliformes</taxon>
        <taxon>Anguillidae</taxon>
        <taxon>Anguilla</taxon>
    </lineage>
</organism>
<evidence type="ECO:0000313" key="1">
    <source>
        <dbReference type="EMBL" id="JAH63934.1"/>
    </source>
</evidence>
<reference evidence="1" key="1">
    <citation type="submission" date="2014-11" db="EMBL/GenBank/DDBJ databases">
        <authorList>
            <person name="Amaro Gonzalez C."/>
        </authorList>
    </citation>
    <scope>NUCLEOTIDE SEQUENCE</scope>
</reference>
<protein>
    <submittedName>
        <fullName evidence="1">Uncharacterized protein</fullName>
    </submittedName>
</protein>